<dbReference type="Gene3D" id="3.30.1050.10">
    <property type="entry name" value="SCP2 sterol-binding domain"/>
    <property type="match status" value="1"/>
</dbReference>
<protein>
    <submittedName>
        <fullName evidence="2">Sterol carrier protein</fullName>
    </submittedName>
</protein>
<dbReference type="Pfam" id="PF02036">
    <property type="entry name" value="SCP2"/>
    <property type="match status" value="1"/>
</dbReference>
<evidence type="ECO:0000313" key="3">
    <source>
        <dbReference type="Proteomes" id="UP000808914"/>
    </source>
</evidence>
<proteinExistence type="predicted"/>
<dbReference type="RefSeq" id="WP_205004300.1">
    <property type="nucleotide sequence ID" value="NZ_JAFBER010000020.1"/>
</dbReference>
<organism evidence="2 3">
    <name type="scientific">Scopulibacillus daqui</name>
    <dbReference type="NCBI Taxonomy" id="1469162"/>
    <lineage>
        <taxon>Bacteria</taxon>
        <taxon>Bacillati</taxon>
        <taxon>Bacillota</taxon>
        <taxon>Bacilli</taxon>
        <taxon>Bacillales</taxon>
        <taxon>Sporolactobacillaceae</taxon>
        <taxon>Scopulibacillus</taxon>
    </lineage>
</organism>
<feature type="domain" description="SCP2" evidence="1">
    <location>
        <begin position="25"/>
        <end position="104"/>
    </location>
</feature>
<evidence type="ECO:0000313" key="2">
    <source>
        <dbReference type="EMBL" id="MBM7646417.1"/>
    </source>
</evidence>
<keyword evidence="3" id="KW-1185">Reference proteome</keyword>
<evidence type="ECO:0000259" key="1">
    <source>
        <dbReference type="Pfam" id="PF02036"/>
    </source>
</evidence>
<dbReference type="InterPro" id="IPR036527">
    <property type="entry name" value="SCP2_sterol-bd_dom_sf"/>
</dbReference>
<comment type="caution">
    <text evidence="2">The sequence shown here is derived from an EMBL/GenBank/DDBJ whole genome shotgun (WGS) entry which is preliminary data.</text>
</comment>
<dbReference type="Proteomes" id="UP000808914">
    <property type="component" value="Unassembled WGS sequence"/>
</dbReference>
<sequence>MLKETSESFVQVLLQKPVLQPLYKNRHFTLQLNDTKDTVWISFKDGDCSLLNERPNQIDVYISGEEEQIKALINGKERLMTLEKEGRLRVDGPGRHLLALESLFLLTKGDSRPLYDQT</sequence>
<gene>
    <name evidence="2" type="ORF">JOD45_002645</name>
</gene>
<dbReference type="SUPFAM" id="SSF55718">
    <property type="entry name" value="SCP-like"/>
    <property type="match status" value="1"/>
</dbReference>
<dbReference type="EMBL" id="JAFBER010000020">
    <property type="protein sequence ID" value="MBM7646417.1"/>
    <property type="molecule type" value="Genomic_DNA"/>
</dbReference>
<reference evidence="2 3" key="1">
    <citation type="submission" date="2021-01" db="EMBL/GenBank/DDBJ databases">
        <title>Genomic Encyclopedia of Type Strains, Phase IV (KMG-IV): sequencing the most valuable type-strain genomes for metagenomic binning, comparative biology and taxonomic classification.</title>
        <authorList>
            <person name="Goeker M."/>
        </authorList>
    </citation>
    <scope>NUCLEOTIDE SEQUENCE [LARGE SCALE GENOMIC DNA]</scope>
    <source>
        <strain evidence="2 3">DSM 28236</strain>
    </source>
</reference>
<dbReference type="InterPro" id="IPR003033">
    <property type="entry name" value="SCP2_sterol-bd_dom"/>
</dbReference>
<name>A0ABS2Q4J9_9BACL</name>
<accession>A0ABS2Q4J9</accession>